<evidence type="ECO:0000256" key="4">
    <source>
        <dbReference type="ARBA" id="ARBA00022519"/>
    </source>
</evidence>
<feature type="transmembrane region" description="Helical" evidence="8">
    <location>
        <begin position="155"/>
        <end position="176"/>
    </location>
</feature>
<feature type="transmembrane region" description="Helical" evidence="8">
    <location>
        <begin position="131"/>
        <end position="150"/>
    </location>
</feature>
<dbReference type="GO" id="GO:0015179">
    <property type="term" value="F:L-amino acid transmembrane transporter activity"/>
    <property type="evidence" value="ECO:0007669"/>
    <property type="project" value="TreeGrafter"/>
</dbReference>
<evidence type="ECO:0000256" key="5">
    <source>
        <dbReference type="ARBA" id="ARBA00022692"/>
    </source>
</evidence>
<proteinExistence type="predicted"/>
<feature type="transmembrane region" description="Helical" evidence="8">
    <location>
        <begin position="227"/>
        <end position="245"/>
    </location>
</feature>
<keyword evidence="5 8" id="KW-0812">Transmembrane</keyword>
<evidence type="ECO:0008006" key="11">
    <source>
        <dbReference type="Google" id="ProtNLM"/>
    </source>
</evidence>
<comment type="caution">
    <text evidence="9">The sequence shown here is derived from an EMBL/GenBank/DDBJ whole genome shotgun (WGS) entry which is preliminary data.</text>
</comment>
<dbReference type="EMBL" id="PFWT01000019">
    <property type="protein sequence ID" value="PJA45998.1"/>
    <property type="molecule type" value="Genomic_DNA"/>
</dbReference>
<comment type="subcellular location">
    <subcellularLocation>
        <location evidence="1">Cell inner membrane</location>
        <topology evidence="1">Multi-pass membrane protein</topology>
    </subcellularLocation>
</comment>
<dbReference type="GO" id="GO:0005886">
    <property type="term" value="C:plasma membrane"/>
    <property type="evidence" value="ECO:0007669"/>
    <property type="project" value="UniProtKB-SubCell"/>
</dbReference>
<feature type="transmembrane region" description="Helical" evidence="8">
    <location>
        <begin position="89"/>
        <end position="111"/>
    </location>
</feature>
<feature type="transmembrane region" description="Helical" evidence="8">
    <location>
        <begin position="301"/>
        <end position="320"/>
    </location>
</feature>
<feature type="transmembrane region" description="Helical" evidence="8">
    <location>
        <begin position="188"/>
        <end position="206"/>
    </location>
</feature>
<name>A0A2M7XDN3_9BACT</name>
<dbReference type="PANTHER" id="PTHR22950">
    <property type="entry name" value="AMINO ACID TRANSPORTER"/>
    <property type="match status" value="1"/>
</dbReference>
<evidence type="ECO:0000256" key="1">
    <source>
        <dbReference type="ARBA" id="ARBA00004429"/>
    </source>
</evidence>
<organism evidence="9 10">
    <name type="scientific">Candidatus Uhrbacteria bacterium CG_4_9_14_3_um_filter_41_35</name>
    <dbReference type="NCBI Taxonomy" id="1975034"/>
    <lineage>
        <taxon>Bacteria</taxon>
        <taxon>Candidatus Uhriibacteriota</taxon>
    </lineage>
</organism>
<feature type="transmembrane region" description="Helical" evidence="8">
    <location>
        <begin position="21"/>
        <end position="39"/>
    </location>
</feature>
<evidence type="ECO:0000313" key="10">
    <source>
        <dbReference type="Proteomes" id="UP000231263"/>
    </source>
</evidence>
<evidence type="ECO:0000256" key="7">
    <source>
        <dbReference type="ARBA" id="ARBA00023136"/>
    </source>
</evidence>
<evidence type="ECO:0000313" key="9">
    <source>
        <dbReference type="EMBL" id="PJA45998.1"/>
    </source>
</evidence>
<evidence type="ECO:0000256" key="3">
    <source>
        <dbReference type="ARBA" id="ARBA00022475"/>
    </source>
</evidence>
<sequence length="386" mass="41841">MWYNCWVKNSQRKIFWGAVQPLLGSIIGVGIFGLPYVFAQAGFGIGLVHLLVVGLFNLVVLLAFADLIVNTSAKSRLTGVIRRFLGDHWSYFATIVAFASTWGAMIAYIIIGGEFLHAILAPLLGADVVFYQIFFFLVSSVLLIGGIGFIAGLELVFVLILLIMLALVLAGSLPYADFSNLTQIHSEHWFLPFGVVLFAFSGLAAIPEITQLLGKEKHQLKKVIGTGLGLTAIVYIFFSAVVVSVTGSATSEEAVLGLGAVVGNWVTVLGVLIGLFSVFTSFLILGLSIMDTMIYDFKWRYLRAWGLAIFVPFIVFLLGARSFIGVIGFTGGILSGIIAVTVLYTYLKAKNDPQIPKRTLAIPNWLILLTILIFTLGVGLTIFATT</sequence>
<feature type="transmembrane region" description="Helical" evidence="8">
    <location>
        <begin position="265"/>
        <end position="289"/>
    </location>
</feature>
<accession>A0A2M7XDN3</accession>
<feature type="transmembrane region" description="Helical" evidence="8">
    <location>
        <begin position="326"/>
        <end position="347"/>
    </location>
</feature>
<evidence type="ECO:0000256" key="6">
    <source>
        <dbReference type="ARBA" id="ARBA00022989"/>
    </source>
</evidence>
<evidence type="ECO:0000256" key="8">
    <source>
        <dbReference type="SAM" id="Phobius"/>
    </source>
</evidence>
<dbReference type="Proteomes" id="UP000231263">
    <property type="component" value="Unassembled WGS sequence"/>
</dbReference>
<dbReference type="Gene3D" id="1.20.1740.10">
    <property type="entry name" value="Amino acid/polyamine transporter I"/>
    <property type="match status" value="1"/>
</dbReference>
<protein>
    <recommendedName>
        <fullName evidence="11">Amino acid transporter transmembrane domain-containing protein</fullName>
    </recommendedName>
</protein>
<dbReference type="Pfam" id="PF03222">
    <property type="entry name" value="Trp_Tyr_perm"/>
    <property type="match status" value="1"/>
</dbReference>
<keyword evidence="4" id="KW-0997">Cell inner membrane</keyword>
<dbReference type="InterPro" id="IPR018227">
    <property type="entry name" value="Amino_acid_transport_2"/>
</dbReference>
<feature type="transmembrane region" description="Helical" evidence="8">
    <location>
        <begin position="45"/>
        <end position="69"/>
    </location>
</feature>
<evidence type="ECO:0000256" key="2">
    <source>
        <dbReference type="ARBA" id="ARBA00022448"/>
    </source>
</evidence>
<keyword evidence="2" id="KW-0813">Transport</keyword>
<reference evidence="10" key="1">
    <citation type="submission" date="2017-09" db="EMBL/GenBank/DDBJ databases">
        <title>Depth-based differentiation of microbial function through sediment-hosted aquifers and enrichment of novel symbionts in the deep terrestrial subsurface.</title>
        <authorList>
            <person name="Probst A.J."/>
            <person name="Ladd B."/>
            <person name="Jarett J.K."/>
            <person name="Geller-Mcgrath D.E."/>
            <person name="Sieber C.M.K."/>
            <person name="Emerson J.B."/>
            <person name="Anantharaman K."/>
            <person name="Thomas B.C."/>
            <person name="Malmstrom R."/>
            <person name="Stieglmeier M."/>
            <person name="Klingl A."/>
            <person name="Woyke T."/>
            <person name="Ryan C.M."/>
            <person name="Banfield J.F."/>
        </authorList>
    </citation>
    <scope>NUCLEOTIDE SEQUENCE [LARGE SCALE GENOMIC DNA]</scope>
</reference>
<keyword evidence="7 8" id="KW-0472">Membrane</keyword>
<keyword evidence="6 8" id="KW-1133">Transmembrane helix</keyword>
<dbReference type="AlphaFoldDB" id="A0A2M7XDN3"/>
<keyword evidence="3" id="KW-1003">Cell membrane</keyword>
<gene>
    <name evidence="9" type="ORF">CO173_03935</name>
</gene>
<feature type="transmembrane region" description="Helical" evidence="8">
    <location>
        <begin position="359"/>
        <end position="384"/>
    </location>
</feature>